<dbReference type="Pfam" id="PF06983">
    <property type="entry name" value="3-dmu-9_3-mt"/>
    <property type="match status" value="1"/>
</dbReference>
<dbReference type="SUPFAM" id="SSF54593">
    <property type="entry name" value="Glyoxalase/Bleomycin resistance protein/Dihydroxybiphenyl dioxygenase"/>
    <property type="match status" value="1"/>
</dbReference>
<accession>A0ABT8AJE9</accession>
<dbReference type="PANTHER" id="PTHR33990">
    <property type="entry name" value="PROTEIN YJDN-RELATED"/>
    <property type="match status" value="1"/>
</dbReference>
<dbReference type="PANTHER" id="PTHR33990:SF2">
    <property type="entry name" value="PHNB-LIKE DOMAIN-CONTAINING PROTEIN"/>
    <property type="match status" value="1"/>
</dbReference>
<evidence type="ECO:0000259" key="1">
    <source>
        <dbReference type="Pfam" id="PF06983"/>
    </source>
</evidence>
<dbReference type="Proteomes" id="UP001244297">
    <property type="component" value="Unassembled WGS sequence"/>
</dbReference>
<reference evidence="3" key="1">
    <citation type="journal article" date="2019" name="Int. J. Syst. Evol. Microbiol.">
        <title>The Global Catalogue of Microorganisms (GCM) 10K type strain sequencing project: providing services to taxonomists for standard genome sequencing and annotation.</title>
        <authorList>
            <consortium name="The Broad Institute Genomics Platform"/>
            <consortium name="The Broad Institute Genome Sequencing Center for Infectious Disease"/>
            <person name="Wu L."/>
            <person name="Ma J."/>
        </authorList>
    </citation>
    <scope>NUCLEOTIDE SEQUENCE [LARGE SCALE GENOMIC DNA]</scope>
    <source>
        <strain evidence="3">CECT 7806</strain>
    </source>
</reference>
<dbReference type="InterPro" id="IPR028973">
    <property type="entry name" value="PhnB-like"/>
</dbReference>
<dbReference type="EMBL" id="JAUFPT010000013">
    <property type="protein sequence ID" value="MDN3569993.1"/>
    <property type="molecule type" value="Genomic_DNA"/>
</dbReference>
<dbReference type="CDD" id="cd06588">
    <property type="entry name" value="PhnB_like"/>
    <property type="match status" value="1"/>
</dbReference>
<protein>
    <submittedName>
        <fullName evidence="2">VOC family protein</fullName>
    </submittedName>
</protein>
<dbReference type="Gene3D" id="3.10.180.10">
    <property type="entry name" value="2,3-Dihydroxybiphenyl 1,2-Dioxygenase, domain 1"/>
    <property type="match status" value="1"/>
</dbReference>
<evidence type="ECO:0000313" key="3">
    <source>
        <dbReference type="Proteomes" id="UP001244297"/>
    </source>
</evidence>
<feature type="domain" description="PhnB-like" evidence="1">
    <location>
        <begin position="5"/>
        <end position="121"/>
    </location>
</feature>
<evidence type="ECO:0000313" key="2">
    <source>
        <dbReference type="EMBL" id="MDN3569993.1"/>
    </source>
</evidence>
<proteinExistence type="predicted"/>
<sequence length="166" mass="18091">MMSDKLTTCLWFDHGQAREAAQFYADTFPDSHVADAMNAPSDFPGGSKGNELTVSFTVLGRPFVGLNGGPSFKANQAVSFMVLTEDQAETDRYWQAIVGNGGAESQCGWCTDRWGFSWQITPRALLRANSNPDRAAARRAFEAMMTMRKIDIARIDAAVRGASADA</sequence>
<gene>
    <name evidence="2" type="ORF">QWZ18_05050</name>
</gene>
<dbReference type="PIRSF" id="PIRSF021700">
    <property type="entry name" value="3_dmu_93_MTrfase"/>
    <property type="match status" value="1"/>
</dbReference>
<organism evidence="2 3">
    <name type="scientific">Methylobacterium longum</name>
    <dbReference type="NCBI Taxonomy" id="767694"/>
    <lineage>
        <taxon>Bacteria</taxon>
        <taxon>Pseudomonadati</taxon>
        <taxon>Pseudomonadota</taxon>
        <taxon>Alphaproteobacteria</taxon>
        <taxon>Hyphomicrobiales</taxon>
        <taxon>Methylobacteriaceae</taxon>
        <taxon>Methylobacterium</taxon>
    </lineage>
</organism>
<dbReference type="InterPro" id="IPR009725">
    <property type="entry name" value="3_dmu_93_MTrfase"/>
</dbReference>
<comment type="caution">
    <text evidence="2">The sequence shown here is derived from an EMBL/GenBank/DDBJ whole genome shotgun (WGS) entry which is preliminary data.</text>
</comment>
<dbReference type="RefSeq" id="WP_238290409.1">
    <property type="nucleotide sequence ID" value="NZ_BPQS01000023.1"/>
</dbReference>
<name>A0ABT8AJE9_9HYPH</name>
<dbReference type="InterPro" id="IPR029068">
    <property type="entry name" value="Glyas_Bleomycin-R_OHBP_Dase"/>
</dbReference>
<keyword evidence="3" id="KW-1185">Reference proteome</keyword>